<dbReference type="Proteomes" id="UP000002499">
    <property type="component" value="Unassembled WGS sequence"/>
</dbReference>
<protein>
    <recommendedName>
        <fullName evidence="4">AMP-activated protein kinase glycogen-binding domain-containing protein</fullName>
    </recommendedName>
</protein>
<dbReference type="EMBL" id="GL698487">
    <property type="protein sequence ID" value="EFY90801.1"/>
    <property type="molecule type" value="Genomic_DNA"/>
</dbReference>
<evidence type="ECO:0000256" key="1">
    <source>
        <dbReference type="SAM" id="MobiDB-lite"/>
    </source>
</evidence>
<feature type="compositionally biased region" description="Polar residues" evidence="1">
    <location>
        <begin position="257"/>
        <end position="267"/>
    </location>
</feature>
<keyword evidence="3" id="KW-1185">Reference proteome</keyword>
<organism evidence="3">
    <name type="scientific">Metarhizium acridum (strain CQMa 102)</name>
    <dbReference type="NCBI Taxonomy" id="655827"/>
    <lineage>
        <taxon>Eukaryota</taxon>
        <taxon>Fungi</taxon>
        <taxon>Dikarya</taxon>
        <taxon>Ascomycota</taxon>
        <taxon>Pezizomycotina</taxon>
        <taxon>Sordariomycetes</taxon>
        <taxon>Hypocreomycetidae</taxon>
        <taxon>Hypocreales</taxon>
        <taxon>Clavicipitaceae</taxon>
        <taxon>Metarhizium</taxon>
    </lineage>
</organism>
<evidence type="ECO:0000313" key="2">
    <source>
        <dbReference type="EMBL" id="EFY90801.1"/>
    </source>
</evidence>
<accession>E9DZW6</accession>
<dbReference type="CDD" id="cd02859">
    <property type="entry name" value="E_set_AMPKbeta_like_N"/>
    <property type="match status" value="1"/>
</dbReference>
<reference evidence="2 3" key="1">
    <citation type="journal article" date="2011" name="PLoS Genet.">
        <title>Genome sequencing and comparative transcriptomics of the model entomopathogenic fungi Metarhizium anisopliae and M. acridum.</title>
        <authorList>
            <person name="Gao Q."/>
            <person name="Jin K."/>
            <person name="Ying S.H."/>
            <person name="Zhang Y."/>
            <person name="Xiao G."/>
            <person name="Shang Y."/>
            <person name="Duan Z."/>
            <person name="Hu X."/>
            <person name="Xie X.Q."/>
            <person name="Zhou G."/>
            <person name="Peng G."/>
            <person name="Luo Z."/>
            <person name="Huang W."/>
            <person name="Wang B."/>
            <person name="Fang W."/>
            <person name="Wang S."/>
            <person name="Zhong Y."/>
            <person name="Ma L.J."/>
            <person name="St Leger R.J."/>
            <person name="Zhao G.P."/>
            <person name="Pei Y."/>
            <person name="Feng M.G."/>
            <person name="Xia Y."/>
            <person name="Wang C."/>
        </authorList>
    </citation>
    <scope>NUCLEOTIDE SEQUENCE [LARGE SCALE GENOMIC DNA]</scope>
    <source>
        <strain evidence="2 3">CQMa 102</strain>
    </source>
</reference>
<feature type="region of interest" description="Disordered" evidence="1">
    <location>
        <begin position="250"/>
        <end position="408"/>
    </location>
</feature>
<feature type="compositionally biased region" description="Polar residues" evidence="1">
    <location>
        <begin position="383"/>
        <end position="393"/>
    </location>
</feature>
<name>E9DZW6_METAQ</name>
<dbReference type="HOGENOM" id="CLU_836933_0_0_1"/>
<feature type="compositionally biased region" description="Polar residues" evidence="1">
    <location>
        <begin position="313"/>
        <end position="336"/>
    </location>
</feature>
<evidence type="ECO:0008006" key="4">
    <source>
        <dbReference type="Google" id="ProtNLM"/>
    </source>
</evidence>
<dbReference type="InParanoid" id="E9DZW6"/>
<dbReference type="AlphaFoldDB" id="E9DZW6"/>
<evidence type="ECO:0000313" key="3">
    <source>
        <dbReference type="Proteomes" id="UP000002499"/>
    </source>
</evidence>
<dbReference type="eggNOG" id="ENOG502STER">
    <property type="taxonomic scope" value="Eukaryota"/>
</dbReference>
<gene>
    <name evidence="2" type="ORF">MAC_03164</name>
</gene>
<dbReference type="OMA" id="IGIGWWQ"/>
<sequence length="408" mass="43837">MSTEKVPVTVSYRKRGLAPPVFVAGSFSDPQWELQEMHGVIDESGEHHFTIQIPVEPGKEYYYKFKAANQDDWVLDEHATVGSLLSCAMPCVAMQQTPGSSVSLIISTVKDDQGKPCNLLKVPVTSNTADRSHTPLVEATERRDDGPVAPGQHTIVASGPKSLLPNVFRDKTYEADPRSGTPIKQVADVAAEVADTAAKLDEFDTAISSPPPNQLRTDNDMAVEEEIATPLFAHESFGAYEFVDDGLDHDDFGKNPKSPNSMVSDSGCSLGDVDIDDPTLEKFPSDRPSVIDTLRKIQSSTDEGRSSFEDGQHSTPATSRRTSLDSLDGNSAQLSPISARKQDNRASRGSFGRPKSAVSLECIDEEPKASGDVSPGTKHDPETQASGTQGDGSTTDEDSGLVMKTAKV</sequence>
<dbReference type="InterPro" id="IPR014756">
    <property type="entry name" value="Ig_E-set"/>
</dbReference>
<proteinExistence type="predicted"/>
<dbReference type="InterPro" id="IPR013783">
    <property type="entry name" value="Ig-like_fold"/>
</dbReference>
<dbReference type="Gene3D" id="2.60.40.10">
    <property type="entry name" value="Immunoglobulins"/>
    <property type="match status" value="1"/>
</dbReference>
<feature type="compositionally biased region" description="Basic and acidic residues" evidence="1">
    <location>
        <begin position="302"/>
        <end position="312"/>
    </location>
</feature>
<dbReference type="OrthoDB" id="5350410at2759"/>
<dbReference type="SUPFAM" id="SSF81296">
    <property type="entry name" value="E set domains"/>
    <property type="match status" value="1"/>
</dbReference>